<dbReference type="Pfam" id="PF03188">
    <property type="entry name" value="Cytochrom_B561"/>
    <property type="match status" value="1"/>
</dbReference>
<feature type="domain" description="DOMON" evidence="10">
    <location>
        <begin position="54"/>
        <end position="165"/>
    </location>
</feature>
<dbReference type="FunCoup" id="A0A1Q3BK45">
    <property type="interactions" value="168"/>
</dbReference>
<feature type="transmembrane region" description="Helical" evidence="8">
    <location>
        <begin position="275"/>
        <end position="294"/>
    </location>
</feature>
<feature type="signal peptide" evidence="9">
    <location>
        <begin position="1"/>
        <end position="23"/>
    </location>
</feature>
<evidence type="ECO:0000256" key="4">
    <source>
        <dbReference type="ARBA" id="ARBA00022729"/>
    </source>
</evidence>
<dbReference type="Proteomes" id="UP000187406">
    <property type="component" value="Unassembled WGS sequence"/>
</dbReference>
<keyword evidence="4 9" id="KW-0732">Signal</keyword>
<keyword evidence="3 8" id="KW-0812">Transmembrane</keyword>
<evidence type="ECO:0000313" key="12">
    <source>
        <dbReference type="EMBL" id="GAV68406.1"/>
    </source>
</evidence>
<evidence type="ECO:0000256" key="3">
    <source>
        <dbReference type="ARBA" id="ARBA00022692"/>
    </source>
</evidence>
<dbReference type="PANTHER" id="PTHR23130">
    <property type="entry name" value="CYTOCHROME B561 AND DOMON DOMAIN-CONTAINING PROTEIN"/>
    <property type="match status" value="1"/>
</dbReference>
<keyword evidence="6 8" id="KW-1133">Transmembrane helix</keyword>
<keyword evidence="2" id="KW-0813">Transport</keyword>
<feature type="domain" description="Cytochrome b561" evidence="11">
    <location>
        <begin position="172"/>
        <end position="367"/>
    </location>
</feature>
<gene>
    <name evidence="12" type="ORF">CFOL_v3_11909</name>
</gene>
<dbReference type="InterPro" id="IPR006593">
    <property type="entry name" value="Cyt_b561/ferric_Rdtase_TM"/>
</dbReference>
<evidence type="ECO:0000256" key="6">
    <source>
        <dbReference type="ARBA" id="ARBA00022989"/>
    </source>
</evidence>
<evidence type="ECO:0000256" key="1">
    <source>
        <dbReference type="ARBA" id="ARBA00004370"/>
    </source>
</evidence>
<evidence type="ECO:0000256" key="2">
    <source>
        <dbReference type="ARBA" id="ARBA00022448"/>
    </source>
</evidence>
<evidence type="ECO:0000256" key="9">
    <source>
        <dbReference type="SAM" id="SignalP"/>
    </source>
</evidence>
<reference evidence="13" key="1">
    <citation type="submission" date="2016-04" db="EMBL/GenBank/DDBJ databases">
        <title>Cephalotus genome sequencing.</title>
        <authorList>
            <person name="Fukushima K."/>
            <person name="Hasebe M."/>
            <person name="Fang X."/>
        </authorList>
    </citation>
    <scope>NUCLEOTIDE SEQUENCE [LARGE SCALE GENOMIC DNA]</scope>
    <source>
        <strain evidence="13">cv. St1</strain>
    </source>
</reference>
<protein>
    <submittedName>
        <fullName evidence="12">Cytochrom_B561 domain-containing protein/DOMON domain-containing protein</fullName>
    </submittedName>
</protein>
<dbReference type="InParanoid" id="A0A1Q3BK45"/>
<proteinExistence type="predicted"/>
<keyword evidence="5" id="KW-0249">Electron transport</keyword>
<keyword evidence="13" id="KW-1185">Reference proteome</keyword>
<dbReference type="InterPro" id="IPR045266">
    <property type="entry name" value="DOH_DOMON"/>
</dbReference>
<dbReference type="CDD" id="cd09631">
    <property type="entry name" value="DOMON_DOH"/>
    <property type="match status" value="1"/>
</dbReference>
<evidence type="ECO:0000259" key="10">
    <source>
        <dbReference type="PROSITE" id="PS50836"/>
    </source>
</evidence>
<feature type="transmembrane region" description="Helical" evidence="8">
    <location>
        <begin position="306"/>
        <end position="329"/>
    </location>
</feature>
<evidence type="ECO:0000313" key="13">
    <source>
        <dbReference type="Proteomes" id="UP000187406"/>
    </source>
</evidence>
<dbReference type="STRING" id="3775.A0A1Q3BK45"/>
<name>A0A1Q3BK45_CEPFO</name>
<evidence type="ECO:0000256" key="5">
    <source>
        <dbReference type="ARBA" id="ARBA00022982"/>
    </source>
</evidence>
<dbReference type="PROSITE" id="PS50939">
    <property type="entry name" value="CYTOCHROME_B561"/>
    <property type="match status" value="1"/>
</dbReference>
<dbReference type="CDD" id="cd08760">
    <property type="entry name" value="Cyt_b561_FRRS1_like"/>
    <property type="match status" value="1"/>
</dbReference>
<feature type="chain" id="PRO_5012817714" evidence="9">
    <location>
        <begin position="24"/>
        <end position="367"/>
    </location>
</feature>
<accession>A0A1Q3BK45</accession>
<dbReference type="GO" id="GO:0016020">
    <property type="term" value="C:membrane"/>
    <property type="evidence" value="ECO:0007669"/>
    <property type="project" value="UniProtKB-SubCell"/>
</dbReference>
<feature type="transmembrane region" description="Helical" evidence="8">
    <location>
        <begin position="211"/>
        <end position="231"/>
    </location>
</feature>
<evidence type="ECO:0000256" key="8">
    <source>
        <dbReference type="SAM" id="Phobius"/>
    </source>
</evidence>
<dbReference type="PROSITE" id="PS50836">
    <property type="entry name" value="DOMON"/>
    <property type="match status" value="1"/>
</dbReference>
<sequence>MKVSFIFIIFLFTIYEVPHPVNSQTDSCSSILNLNGLVSFDTTTLDCLLVWTSQNFVLRYMQNATNLWTFVLSAPVSNSYIAIGFSTNGLMVGSSAIVGWISSDGTGTVNQYYLGGQTPSQVLLDQGNLQISGNSSSILSQSSRLYLAFQLIIDQPPSHLLYAVGPTGVLPSAPAYLLSEHRDEVSTTINYVAGQSSSGTPQATLKRSHGVLNMLGWGILIIIGAIVARYFKEWDPVWFYSHTLIQSCGFILGVAGISCGFVLENRLQVDVSSHKILGILVLVLGCLQVMAFLARPDKSSKVRKYWNWYHYGVGRILMVIAISNVFYGIHLGEKGNGRTSWNAGYGVVLAIMCLVAVVLEFRMRMRN</sequence>
<keyword evidence="7 8" id="KW-0472">Membrane</keyword>
<evidence type="ECO:0000256" key="7">
    <source>
        <dbReference type="ARBA" id="ARBA00023136"/>
    </source>
</evidence>
<dbReference type="EMBL" id="BDDD01000631">
    <property type="protein sequence ID" value="GAV68406.1"/>
    <property type="molecule type" value="Genomic_DNA"/>
</dbReference>
<organism evidence="12 13">
    <name type="scientific">Cephalotus follicularis</name>
    <name type="common">Albany pitcher plant</name>
    <dbReference type="NCBI Taxonomy" id="3775"/>
    <lineage>
        <taxon>Eukaryota</taxon>
        <taxon>Viridiplantae</taxon>
        <taxon>Streptophyta</taxon>
        <taxon>Embryophyta</taxon>
        <taxon>Tracheophyta</taxon>
        <taxon>Spermatophyta</taxon>
        <taxon>Magnoliopsida</taxon>
        <taxon>eudicotyledons</taxon>
        <taxon>Gunneridae</taxon>
        <taxon>Pentapetalae</taxon>
        <taxon>rosids</taxon>
        <taxon>fabids</taxon>
        <taxon>Oxalidales</taxon>
        <taxon>Cephalotaceae</taxon>
        <taxon>Cephalotus</taxon>
    </lineage>
</organism>
<comment type="caution">
    <text evidence="12">The sequence shown here is derived from an EMBL/GenBank/DDBJ whole genome shotgun (WGS) entry which is preliminary data.</text>
</comment>
<dbReference type="SMART" id="SM00665">
    <property type="entry name" value="B561"/>
    <property type="match status" value="1"/>
</dbReference>
<dbReference type="InterPro" id="IPR005018">
    <property type="entry name" value="DOMON_domain"/>
</dbReference>
<dbReference type="Gene3D" id="1.20.120.1770">
    <property type="match status" value="1"/>
</dbReference>
<comment type="subcellular location">
    <subcellularLocation>
        <location evidence="1">Membrane</location>
    </subcellularLocation>
</comment>
<evidence type="ECO:0000259" key="11">
    <source>
        <dbReference type="PROSITE" id="PS50939"/>
    </source>
</evidence>
<dbReference type="PANTHER" id="PTHR23130:SF171">
    <property type="entry name" value="OS01G0895300 PROTEIN"/>
    <property type="match status" value="1"/>
</dbReference>
<feature type="transmembrane region" description="Helical" evidence="8">
    <location>
        <begin position="243"/>
        <end position="263"/>
    </location>
</feature>
<dbReference type="SMART" id="SM00664">
    <property type="entry name" value="DoH"/>
    <property type="match status" value="1"/>
</dbReference>
<dbReference type="AlphaFoldDB" id="A0A1Q3BK45"/>
<dbReference type="OrthoDB" id="19261at2759"/>
<dbReference type="Pfam" id="PF03351">
    <property type="entry name" value="DOMON"/>
    <property type="match status" value="1"/>
</dbReference>
<feature type="transmembrane region" description="Helical" evidence="8">
    <location>
        <begin position="341"/>
        <end position="361"/>
    </location>
</feature>